<dbReference type="EMBL" id="WKCM01000012">
    <property type="protein sequence ID" value="MCF5318530.1"/>
    <property type="molecule type" value="Genomic_DNA"/>
</dbReference>
<dbReference type="EMBL" id="CP007637">
    <property type="protein sequence ID" value="AIB34653.1"/>
    <property type="molecule type" value="Genomic_DNA"/>
</dbReference>
<dbReference type="PANTHER" id="PTHR30046">
    <property type="entry name" value="FLAGELLAR M-RING PROTEIN"/>
    <property type="match status" value="1"/>
</dbReference>
<evidence type="ECO:0000313" key="13">
    <source>
        <dbReference type="Proteomes" id="UP000027308"/>
    </source>
</evidence>
<dbReference type="Proteomes" id="UP000814078">
    <property type="component" value="Unassembled WGS sequence"/>
</dbReference>
<sequence>MNHLLPFVLVICLSLLLQACSERVELHRQLTEQEANEVVAELADKHIRATKVPAKDGVIVVVNATEIARAVRTLEAVGLPRAARTTLGNTFRKEGVISTPLEERARYIYALSQELETTLSNIDGVIVARVHVVLPERVAPGEPVQPASASVFIKHDPRLDPDSIRARVRRMVASSLPGMATAVDNSQKLTVVFVPATAYLEQQRLAYFGPFLVPEDDLGFWRICVTVSLLAVVFMVSGGMFWQKRKQRVMPTPDVRAQTHEVSSSMTAHSSNE</sequence>
<dbReference type="Proteomes" id="UP000027308">
    <property type="component" value="Chromosome"/>
</dbReference>
<dbReference type="Gene3D" id="3.30.300.30">
    <property type="match status" value="1"/>
</dbReference>
<evidence type="ECO:0000256" key="5">
    <source>
        <dbReference type="ARBA" id="ARBA00023139"/>
    </source>
</evidence>
<evidence type="ECO:0000256" key="9">
    <source>
        <dbReference type="SAM" id="MobiDB-lite"/>
    </source>
</evidence>
<feature type="transmembrane region" description="Helical" evidence="8">
    <location>
        <begin position="220"/>
        <end position="242"/>
    </location>
</feature>
<feature type="domain" description="Flagellar M-ring N-terminal" evidence="10">
    <location>
        <begin position="22"/>
        <end position="181"/>
    </location>
</feature>
<dbReference type="GeneID" id="45621371"/>
<gene>
    <name evidence="12" type="ORF">GIW13_09560</name>
    <name evidence="11" type="ORF">PS417_03545</name>
</gene>
<dbReference type="GO" id="GO:0009306">
    <property type="term" value="P:protein secretion"/>
    <property type="evidence" value="ECO:0007669"/>
    <property type="project" value="InterPro"/>
</dbReference>
<keyword evidence="7 8" id="KW-0449">Lipoprotein</keyword>
<dbReference type="Pfam" id="PF01514">
    <property type="entry name" value="YscJ_FliF"/>
    <property type="match status" value="1"/>
</dbReference>
<comment type="similarity">
    <text evidence="2 8">Belongs to the YscJ lipoprotein family.</text>
</comment>
<keyword evidence="8" id="KW-0812">Transmembrane</keyword>
<keyword evidence="5 8" id="KW-0564">Palmitate</keyword>
<dbReference type="GO" id="GO:0009279">
    <property type="term" value="C:cell outer membrane"/>
    <property type="evidence" value="ECO:0007669"/>
    <property type="project" value="UniProtKB-SubCell"/>
</dbReference>
<keyword evidence="3 8" id="KW-0732">Signal</keyword>
<dbReference type="PRINTS" id="PR01338">
    <property type="entry name" value="TYPE3OMKPROT"/>
</dbReference>
<keyword evidence="14" id="KW-1185">Reference proteome</keyword>
<dbReference type="InterPro" id="IPR043427">
    <property type="entry name" value="YscJ/FliF"/>
</dbReference>
<dbReference type="InterPro" id="IPR003282">
    <property type="entry name" value="T3SS_SctJ"/>
</dbReference>
<dbReference type="Gene3D" id="3.30.70.1530">
    <property type="entry name" value="Hypothetical protein rpa1041"/>
    <property type="match status" value="1"/>
</dbReference>
<dbReference type="NCBIfam" id="TIGR02544">
    <property type="entry name" value="III_secr_YscJ"/>
    <property type="match status" value="1"/>
</dbReference>
<comment type="subcellular location">
    <subcellularLocation>
        <location evidence="1">Cell outer membrane</location>
        <topology evidence="1">Lipid-anchor</topology>
    </subcellularLocation>
</comment>
<feature type="compositionally biased region" description="Polar residues" evidence="9">
    <location>
        <begin position="260"/>
        <end position="273"/>
    </location>
</feature>
<evidence type="ECO:0000313" key="12">
    <source>
        <dbReference type="EMBL" id="MCF5318530.1"/>
    </source>
</evidence>
<keyword evidence="4 8" id="KW-0472">Membrane</keyword>
<evidence type="ECO:0000256" key="8">
    <source>
        <dbReference type="RuleBase" id="RU364102"/>
    </source>
</evidence>
<accession>A0A1N7UCH6</accession>
<reference evidence="12 14" key="2">
    <citation type="submission" date="2019-11" db="EMBL/GenBank/DDBJ databases">
        <title>Epiphytic Pseudomonas syringae from cherry orchards.</title>
        <authorList>
            <person name="Hulin M.T."/>
        </authorList>
    </citation>
    <scope>NUCLEOTIDE SEQUENCE [LARGE SCALE GENOMIC DNA]</scope>
    <source>
        <strain evidence="12 14">PA-5-11C</strain>
    </source>
</reference>
<evidence type="ECO:0000256" key="4">
    <source>
        <dbReference type="ARBA" id="ARBA00023136"/>
    </source>
</evidence>
<keyword evidence="6 8" id="KW-0998">Cell outer membrane</keyword>
<dbReference type="AlphaFoldDB" id="A0A1N7UCH6"/>
<evidence type="ECO:0000313" key="11">
    <source>
        <dbReference type="EMBL" id="AIB34653.1"/>
    </source>
</evidence>
<dbReference type="InterPro" id="IPR045851">
    <property type="entry name" value="AMP-bd_C_sf"/>
</dbReference>
<name>A0A1N7UCH6_9PSED</name>
<dbReference type="OrthoDB" id="115186at2"/>
<keyword evidence="8" id="KW-1133">Transmembrane helix</keyword>
<organism evidence="11 13">
    <name type="scientific">Pseudomonas simiae</name>
    <dbReference type="NCBI Taxonomy" id="321846"/>
    <lineage>
        <taxon>Bacteria</taxon>
        <taxon>Pseudomonadati</taxon>
        <taxon>Pseudomonadota</taxon>
        <taxon>Gammaproteobacteria</taxon>
        <taxon>Pseudomonadales</taxon>
        <taxon>Pseudomonadaceae</taxon>
        <taxon>Pseudomonas</taxon>
    </lineage>
</organism>
<reference evidence="11 13" key="1">
    <citation type="submission" date="2014-05" db="EMBL/GenBank/DDBJ databases">
        <title>Pseudomonas simiae WCS417.</title>
        <authorList>
            <person name="Berendsen R.L."/>
        </authorList>
    </citation>
    <scope>NUCLEOTIDE SEQUENCE [LARGE SCALE GENOMIC DNA]</scope>
    <source>
        <strain evidence="11 13">WCS417</strain>
    </source>
</reference>
<evidence type="ECO:0000256" key="3">
    <source>
        <dbReference type="ARBA" id="ARBA00022729"/>
    </source>
</evidence>
<dbReference type="PANTHER" id="PTHR30046:SF2">
    <property type="entry name" value="YOP PROTEINS TRANSLOCATION LIPOPROTEIN J"/>
    <property type="match status" value="1"/>
</dbReference>
<protein>
    <recommendedName>
        <fullName evidence="8">Lipoprotein</fullName>
    </recommendedName>
</protein>
<feature type="region of interest" description="Disordered" evidence="9">
    <location>
        <begin position="252"/>
        <end position="273"/>
    </location>
</feature>
<evidence type="ECO:0000256" key="7">
    <source>
        <dbReference type="ARBA" id="ARBA00023288"/>
    </source>
</evidence>
<dbReference type="RefSeq" id="WP_010213325.1">
    <property type="nucleotide sequence ID" value="NZ_CP005975.1"/>
</dbReference>
<dbReference type="InterPro" id="IPR006182">
    <property type="entry name" value="FliF_N_dom"/>
</dbReference>
<proteinExistence type="inferred from homology"/>
<evidence type="ECO:0000259" key="10">
    <source>
        <dbReference type="Pfam" id="PF01514"/>
    </source>
</evidence>
<evidence type="ECO:0000313" key="14">
    <source>
        <dbReference type="Proteomes" id="UP000814078"/>
    </source>
</evidence>
<evidence type="ECO:0000256" key="6">
    <source>
        <dbReference type="ARBA" id="ARBA00023237"/>
    </source>
</evidence>
<evidence type="ECO:0000256" key="2">
    <source>
        <dbReference type="ARBA" id="ARBA00009509"/>
    </source>
</evidence>
<evidence type="ECO:0000256" key="1">
    <source>
        <dbReference type="ARBA" id="ARBA00004459"/>
    </source>
</evidence>
<dbReference type="eggNOG" id="COG4669">
    <property type="taxonomic scope" value="Bacteria"/>
</dbReference>